<keyword evidence="3 4" id="KW-0574">Periplasm</keyword>
<dbReference type="GO" id="GO:0001530">
    <property type="term" value="F:lipopolysaccharide binding"/>
    <property type="evidence" value="ECO:0007669"/>
    <property type="project" value="InterPro"/>
</dbReference>
<dbReference type="RefSeq" id="WP_133392173.1">
    <property type="nucleotide sequence ID" value="NZ_SMTG01000002.1"/>
</dbReference>
<dbReference type="GO" id="GO:0017089">
    <property type="term" value="F:glycolipid transfer activity"/>
    <property type="evidence" value="ECO:0007669"/>
    <property type="project" value="TreeGrafter"/>
</dbReference>
<sequence length="181" mass="19238" precursor="true">MNRIPAASLLLVAALAVPFGASAKTSDRNQTLGVDADTSDCSTDERAPCLFTGNVEITQGTLEIKAARVDVRRSNGQIQRTLLTGSPVRMRQQMDDGSWVDATAAQADYTLTNDTVVLTGNAVVNQPGQGKIEGQRIVYNMSTGRVQGGGEGQGRVRMQFQPRNQGQQPAQQPAPAARGGR</sequence>
<feature type="domain" description="Organic solvent tolerance-like N-terminal" evidence="6">
    <location>
        <begin position="34"/>
        <end position="144"/>
    </location>
</feature>
<keyword evidence="8" id="KW-1185">Reference proteome</keyword>
<dbReference type="InterPro" id="IPR005653">
    <property type="entry name" value="OstA-like_N"/>
</dbReference>
<evidence type="ECO:0000313" key="8">
    <source>
        <dbReference type="Proteomes" id="UP000295543"/>
    </source>
</evidence>
<evidence type="ECO:0000256" key="2">
    <source>
        <dbReference type="ARBA" id="ARBA00022729"/>
    </source>
</evidence>
<dbReference type="Gene3D" id="2.60.450.10">
    <property type="entry name" value="Lipopolysaccharide (LPS) transport protein A like domain"/>
    <property type="match status" value="1"/>
</dbReference>
<dbReference type="GO" id="GO:0009279">
    <property type="term" value="C:cell outer membrane"/>
    <property type="evidence" value="ECO:0007669"/>
    <property type="project" value="TreeGrafter"/>
</dbReference>
<evidence type="ECO:0000256" key="4">
    <source>
        <dbReference type="HAMAP-Rule" id="MF_01914"/>
    </source>
</evidence>
<dbReference type="GO" id="GO:0043165">
    <property type="term" value="P:Gram-negative-bacterium-type cell outer membrane assembly"/>
    <property type="evidence" value="ECO:0007669"/>
    <property type="project" value="UniProtKB-UniRule"/>
</dbReference>
<dbReference type="AlphaFoldDB" id="A0A4R5UBK2"/>
<feature type="signal peptide" evidence="4">
    <location>
        <begin position="1"/>
        <end position="23"/>
    </location>
</feature>
<feature type="region of interest" description="Disordered" evidence="5">
    <location>
        <begin position="146"/>
        <end position="181"/>
    </location>
</feature>
<dbReference type="HAMAP" id="MF_01914">
    <property type="entry name" value="LPS_assembly_LptA"/>
    <property type="match status" value="1"/>
</dbReference>
<evidence type="ECO:0000259" key="6">
    <source>
        <dbReference type="Pfam" id="PF03968"/>
    </source>
</evidence>
<gene>
    <name evidence="4 7" type="primary">lptA</name>
    <name evidence="7" type="ORF">E2F49_00495</name>
</gene>
<evidence type="ECO:0000313" key="7">
    <source>
        <dbReference type="EMBL" id="TDK32594.1"/>
    </source>
</evidence>
<organism evidence="7 8">
    <name type="scientific">Luteimonas terrae</name>
    <dbReference type="NCBI Taxonomy" id="1530191"/>
    <lineage>
        <taxon>Bacteria</taxon>
        <taxon>Pseudomonadati</taxon>
        <taxon>Pseudomonadota</taxon>
        <taxon>Gammaproteobacteria</taxon>
        <taxon>Lysobacterales</taxon>
        <taxon>Lysobacteraceae</taxon>
        <taxon>Luteimonas</taxon>
    </lineage>
</organism>
<dbReference type="Pfam" id="PF03968">
    <property type="entry name" value="LptD_N"/>
    <property type="match status" value="1"/>
</dbReference>
<feature type="chain" id="PRO_5021057430" description="Lipopolysaccharide export system protein LptA" evidence="4">
    <location>
        <begin position="24"/>
        <end position="181"/>
    </location>
</feature>
<evidence type="ECO:0000256" key="5">
    <source>
        <dbReference type="SAM" id="MobiDB-lite"/>
    </source>
</evidence>
<accession>A0A4R5UBK2</accession>
<protein>
    <recommendedName>
        <fullName evidence="4">Lipopolysaccharide export system protein LptA</fullName>
    </recommendedName>
</protein>
<dbReference type="NCBIfam" id="TIGR03002">
    <property type="entry name" value="outer_YhbN_LptA"/>
    <property type="match status" value="1"/>
</dbReference>
<dbReference type="InterPro" id="IPR014340">
    <property type="entry name" value="LptA"/>
</dbReference>
<dbReference type="Proteomes" id="UP000295543">
    <property type="component" value="Unassembled WGS sequence"/>
</dbReference>
<dbReference type="OrthoDB" id="9795964at2"/>
<evidence type="ECO:0000256" key="1">
    <source>
        <dbReference type="ARBA" id="ARBA00022448"/>
    </source>
</evidence>
<comment type="subunit">
    <text evidence="4">Component of the lipopolysaccharide transport and assembly complex.</text>
</comment>
<dbReference type="EMBL" id="SMTG01000002">
    <property type="protein sequence ID" value="TDK32594.1"/>
    <property type="molecule type" value="Genomic_DNA"/>
</dbReference>
<comment type="function">
    <text evidence="4">Involved in the assembly of lipopolysaccharide (LPS). Required for the translocation of LPS from the inner membrane to the outer membrane. May form a bridge between the inner membrane and the outer membrane, via interactions with LptC and LptD, thereby facilitating LPS transfer across the periplasm.</text>
</comment>
<feature type="compositionally biased region" description="Low complexity" evidence="5">
    <location>
        <begin position="155"/>
        <end position="181"/>
    </location>
</feature>
<dbReference type="GO" id="GO:0015920">
    <property type="term" value="P:lipopolysaccharide transport"/>
    <property type="evidence" value="ECO:0007669"/>
    <property type="project" value="UniProtKB-UniRule"/>
</dbReference>
<dbReference type="PANTHER" id="PTHR36504:SF1">
    <property type="entry name" value="LIPOPOLYSACCHARIDE EXPORT SYSTEM PROTEIN LPTA"/>
    <property type="match status" value="1"/>
</dbReference>
<dbReference type="GO" id="GO:0030288">
    <property type="term" value="C:outer membrane-bounded periplasmic space"/>
    <property type="evidence" value="ECO:0007669"/>
    <property type="project" value="TreeGrafter"/>
</dbReference>
<reference evidence="7 8" key="1">
    <citation type="submission" date="2019-03" db="EMBL/GenBank/DDBJ databases">
        <title>Luteimonas zhaokaii sp.nov., isolated from the rectal contents of Plateau pika in Yushu, Qinghai Province, China.</title>
        <authorList>
            <person name="Zhang G."/>
        </authorList>
    </citation>
    <scope>NUCLEOTIDE SEQUENCE [LARGE SCALE GENOMIC DNA]</scope>
    <source>
        <strain evidence="7 8">THG-MD21</strain>
    </source>
</reference>
<proteinExistence type="inferred from homology"/>
<evidence type="ECO:0000256" key="3">
    <source>
        <dbReference type="ARBA" id="ARBA00022764"/>
    </source>
</evidence>
<comment type="caution">
    <text evidence="7">The sequence shown here is derived from an EMBL/GenBank/DDBJ whole genome shotgun (WGS) entry which is preliminary data.</text>
</comment>
<comment type="similarity">
    <text evidence="4">Belongs to the LptA family.</text>
</comment>
<keyword evidence="2 4" id="KW-0732">Signal</keyword>
<dbReference type="InterPro" id="IPR052037">
    <property type="entry name" value="LPS_export_LptA"/>
</dbReference>
<dbReference type="PANTHER" id="PTHR36504">
    <property type="entry name" value="LIPOPOLYSACCHARIDE EXPORT SYSTEM PROTEIN LPTA"/>
    <property type="match status" value="1"/>
</dbReference>
<keyword evidence="1 4" id="KW-0813">Transport</keyword>
<name>A0A4R5UBK2_9GAMM</name>
<comment type="subcellular location">
    <subcellularLocation>
        <location evidence="4">Periplasm</location>
    </subcellularLocation>
</comment>